<organism evidence="3 4">
    <name type="scientific">Suillus discolor</name>
    <dbReference type="NCBI Taxonomy" id="1912936"/>
    <lineage>
        <taxon>Eukaryota</taxon>
        <taxon>Fungi</taxon>
        <taxon>Dikarya</taxon>
        <taxon>Basidiomycota</taxon>
        <taxon>Agaricomycotina</taxon>
        <taxon>Agaricomycetes</taxon>
        <taxon>Agaricomycetidae</taxon>
        <taxon>Boletales</taxon>
        <taxon>Suillineae</taxon>
        <taxon>Suillaceae</taxon>
        <taxon>Suillus</taxon>
    </lineage>
</organism>
<name>A0A9P7JKU8_9AGAM</name>
<gene>
    <name evidence="3" type="ORF">F5147DRAFT_782421</name>
</gene>
<evidence type="ECO:0000313" key="4">
    <source>
        <dbReference type="Proteomes" id="UP000823399"/>
    </source>
</evidence>
<evidence type="ECO:0000259" key="2">
    <source>
        <dbReference type="Pfam" id="PF20149"/>
    </source>
</evidence>
<dbReference type="RefSeq" id="XP_041284528.1">
    <property type="nucleotide sequence ID" value="XM_041442756.1"/>
</dbReference>
<feature type="region of interest" description="Disordered" evidence="1">
    <location>
        <begin position="22"/>
        <end position="46"/>
    </location>
</feature>
<feature type="compositionally biased region" description="Polar residues" evidence="1">
    <location>
        <begin position="22"/>
        <end position="37"/>
    </location>
</feature>
<evidence type="ECO:0000256" key="1">
    <source>
        <dbReference type="SAM" id="MobiDB-lite"/>
    </source>
</evidence>
<protein>
    <recommendedName>
        <fullName evidence="2">DUF6532 domain-containing protein</fullName>
    </recommendedName>
</protein>
<accession>A0A9P7JKU8</accession>
<proteinExistence type="predicted"/>
<dbReference type="InterPro" id="IPR045341">
    <property type="entry name" value="DUF6532"/>
</dbReference>
<comment type="caution">
    <text evidence="3">The sequence shown here is derived from an EMBL/GenBank/DDBJ whole genome shotgun (WGS) entry which is preliminary data.</text>
</comment>
<dbReference type="OrthoDB" id="2682695at2759"/>
<dbReference type="Proteomes" id="UP000823399">
    <property type="component" value="Unassembled WGS sequence"/>
</dbReference>
<sequence length="400" mass="45950">MFEYLQIKRDLMTHGIFASLRQSSHNEPQPAPSNHQSPLYDVNPWPDLYKGGPRPNSYADSFYSEPLPPPPLDQANLPANSVPAVSWVHGLFDHFPSEPQPEASYQEVGPSRSFPNLNISQRLSFDDETAYTCISTARASSRPIRHKPYKKTRPSRGPPRRNPNHWENDMLEAMRCSIFNRAFLPKPDQLVEMAQKSLDLSSGNSTQWFVTAEGQVGVIKISEVLENLRDDIKELTRAWVVPGYQIPLYTQTAPMIQLFIEELVKEYRYLKGAINVQGMMVHLPFGHQAIISFVKHLLFHDRQYWRYLAQRKILGPFLRTRAHSTLGIGLNVYWTFSPLEFDVITKQSTYNMFVQLFETLTDEERNALNTYHGMGLSSYRNGIFTTNIATQEGRSKVHVY</sequence>
<evidence type="ECO:0000313" key="3">
    <source>
        <dbReference type="EMBL" id="KAG2084601.1"/>
    </source>
</evidence>
<reference evidence="3" key="1">
    <citation type="journal article" date="2020" name="New Phytol.">
        <title>Comparative genomics reveals dynamic genome evolution in host specialist ectomycorrhizal fungi.</title>
        <authorList>
            <person name="Lofgren L.A."/>
            <person name="Nguyen N.H."/>
            <person name="Vilgalys R."/>
            <person name="Ruytinx J."/>
            <person name="Liao H.L."/>
            <person name="Branco S."/>
            <person name="Kuo A."/>
            <person name="LaButti K."/>
            <person name="Lipzen A."/>
            <person name="Andreopoulos W."/>
            <person name="Pangilinan J."/>
            <person name="Riley R."/>
            <person name="Hundley H."/>
            <person name="Na H."/>
            <person name="Barry K."/>
            <person name="Grigoriev I.V."/>
            <person name="Stajich J.E."/>
            <person name="Kennedy P.G."/>
        </authorList>
    </citation>
    <scope>NUCLEOTIDE SEQUENCE</scope>
    <source>
        <strain evidence="3">FC423</strain>
    </source>
</reference>
<dbReference type="EMBL" id="JABBWM010000211">
    <property type="protein sequence ID" value="KAG2084601.1"/>
    <property type="molecule type" value="Genomic_DNA"/>
</dbReference>
<keyword evidence="4" id="KW-1185">Reference proteome</keyword>
<dbReference type="GeneID" id="64705015"/>
<dbReference type="Pfam" id="PF20149">
    <property type="entry name" value="DUF6532"/>
    <property type="match status" value="1"/>
</dbReference>
<feature type="region of interest" description="Disordered" evidence="1">
    <location>
        <begin position="142"/>
        <end position="165"/>
    </location>
</feature>
<dbReference type="AlphaFoldDB" id="A0A9P7JKU8"/>
<feature type="compositionally biased region" description="Basic residues" evidence="1">
    <location>
        <begin position="143"/>
        <end position="163"/>
    </location>
</feature>
<feature type="domain" description="DUF6532" evidence="2">
    <location>
        <begin position="173"/>
        <end position="303"/>
    </location>
</feature>